<proteinExistence type="predicted"/>
<dbReference type="EMBL" id="CADCWF010000016">
    <property type="protein sequence ID" value="CAA9536673.1"/>
    <property type="molecule type" value="Genomic_DNA"/>
</dbReference>
<feature type="non-terminal residue" evidence="2">
    <location>
        <position position="1"/>
    </location>
</feature>
<dbReference type="AlphaFoldDB" id="A0A6J4U0G9"/>
<reference evidence="2" key="1">
    <citation type="submission" date="2020-02" db="EMBL/GenBank/DDBJ databases">
        <authorList>
            <person name="Meier V. D."/>
        </authorList>
    </citation>
    <scope>NUCLEOTIDE SEQUENCE</scope>
    <source>
        <strain evidence="2">AVDCRST_MAG59</strain>
    </source>
</reference>
<feature type="region of interest" description="Disordered" evidence="1">
    <location>
        <begin position="171"/>
        <end position="193"/>
    </location>
</feature>
<evidence type="ECO:0000256" key="1">
    <source>
        <dbReference type="SAM" id="MobiDB-lite"/>
    </source>
</evidence>
<protein>
    <submittedName>
        <fullName evidence="2">ABC transporter, permease protein 2 (Cluster 1, maltose/g3p/polyamine/iron)</fullName>
    </submittedName>
</protein>
<accession>A0A6J4U0G9</accession>
<sequence length="295" mass="31415">GAGGDRSKGGAANRGGGRERAVGAAGRPRPPPPRCRGDALPATLAGQQLDQTGEPDLQRPQPLAAGARPLELPPGLGGRGDPLRPLLPQLVRRRWRRRGRQPGRLLDGRLRLRPDRLQVQAALVRPDAGHHHAARPRDADPAVHPVPELRLGQLVPAPDRAQVPRHRLVLHLPDGPVHPGHPEGARRGRRDRRLRPLRRLLADHPAADDAGPGDHRDLHLHLDLRGFPAAPRLPLGHDQVHGAPGAAALPGLDRRVGLGAADGDVAGLAGAGLRHLLRLPAAADRGHLDHRAEGV</sequence>
<gene>
    <name evidence="2" type="ORF">AVDCRST_MAG59-336</name>
</gene>
<name>A0A6J4U0G9_9BACT</name>
<feature type="non-terminal residue" evidence="2">
    <location>
        <position position="295"/>
    </location>
</feature>
<feature type="compositionally biased region" description="Low complexity" evidence="1">
    <location>
        <begin position="62"/>
        <end position="74"/>
    </location>
</feature>
<evidence type="ECO:0000313" key="2">
    <source>
        <dbReference type="EMBL" id="CAA9536673.1"/>
    </source>
</evidence>
<organism evidence="2">
    <name type="scientific">uncultured Thermomicrobiales bacterium</name>
    <dbReference type="NCBI Taxonomy" id="1645740"/>
    <lineage>
        <taxon>Bacteria</taxon>
        <taxon>Pseudomonadati</taxon>
        <taxon>Thermomicrobiota</taxon>
        <taxon>Thermomicrobia</taxon>
        <taxon>Thermomicrobiales</taxon>
        <taxon>environmental samples</taxon>
    </lineage>
</organism>
<feature type="region of interest" description="Disordered" evidence="1">
    <location>
        <begin position="1"/>
        <end position="85"/>
    </location>
</feature>